<reference evidence="2" key="1">
    <citation type="submission" date="2020-02" db="EMBL/GenBank/DDBJ databases">
        <authorList>
            <person name="Meier V. D."/>
        </authorList>
    </citation>
    <scope>NUCLEOTIDE SEQUENCE</scope>
    <source>
        <strain evidence="2">AVDCRST_MAG22</strain>
    </source>
</reference>
<protein>
    <submittedName>
        <fullName evidence="2">GTP cyclohydrolase I type 1</fullName>
        <ecNumber evidence="2">3.5.4.16</ecNumber>
    </submittedName>
</protein>
<proteinExistence type="predicted"/>
<dbReference type="EMBL" id="CADCUV010000088">
    <property type="protein sequence ID" value="CAA9414900.1"/>
    <property type="molecule type" value="Genomic_DNA"/>
</dbReference>
<dbReference type="GO" id="GO:0003934">
    <property type="term" value="F:GTP cyclohydrolase I activity"/>
    <property type="evidence" value="ECO:0007669"/>
    <property type="project" value="UniProtKB-EC"/>
</dbReference>
<feature type="non-terminal residue" evidence="2">
    <location>
        <position position="188"/>
    </location>
</feature>
<sequence length="188" mass="20642">GGAELRRAPHRAGRARDTGRRRRGHGEGGPPGDARAGGRGLRPALLRAPRRPAAPSGRLLRRVRPGPRPDARHPVREPLRAPHAAHDRPRGRRLPACRPGRRLLRDGAPRRGLRGQAPAPGAPDRGGGRRPARGPRLPRLPRGGRGRAHLHGRNRRLGPRHHRLHLRGARPVRRRCGPSGRGDVRDKL</sequence>
<name>A0A6J4PFT3_9ACTN</name>
<dbReference type="EC" id="3.5.4.16" evidence="2"/>
<evidence type="ECO:0000256" key="1">
    <source>
        <dbReference type="SAM" id="MobiDB-lite"/>
    </source>
</evidence>
<feature type="compositionally biased region" description="Basic residues" evidence="1">
    <location>
        <begin position="8"/>
        <end position="24"/>
    </location>
</feature>
<feature type="compositionally biased region" description="Basic and acidic residues" evidence="1">
    <location>
        <begin position="67"/>
        <end position="88"/>
    </location>
</feature>
<feature type="compositionally biased region" description="Low complexity" evidence="1">
    <location>
        <begin position="114"/>
        <end position="123"/>
    </location>
</feature>
<keyword evidence="2" id="KW-0378">Hydrolase</keyword>
<accession>A0A6J4PFT3</accession>
<feature type="region of interest" description="Disordered" evidence="1">
    <location>
        <begin position="1"/>
        <end position="188"/>
    </location>
</feature>
<feature type="compositionally biased region" description="Gly residues" evidence="1">
    <location>
        <begin position="27"/>
        <end position="40"/>
    </location>
</feature>
<feature type="compositionally biased region" description="Low complexity" evidence="1">
    <location>
        <begin position="41"/>
        <end position="58"/>
    </location>
</feature>
<feature type="compositionally biased region" description="Basic residues" evidence="1">
    <location>
        <begin position="142"/>
        <end position="176"/>
    </location>
</feature>
<dbReference type="AlphaFoldDB" id="A0A6J4PFT3"/>
<organism evidence="2">
    <name type="scientific">uncultured Rubrobacteraceae bacterium</name>
    <dbReference type="NCBI Taxonomy" id="349277"/>
    <lineage>
        <taxon>Bacteria</taxon>
        <taxon>Bacillati</taxon>
        <taxon>Actinomycetota</taxon>
        <taxon>Rubrobacteria</taxon>
        <taxon>Rubrobacterales</taxon>
        <taxon>Rubrobacteraceae</taxon>
        <taxon>environmental samples</taxon>
    </lineage>
</organism>
<feature type="compositionally biased region" description="Basic residues" evidence="1">
    <location>
        <begin position="89"/>
        <end position="102"/>
    </location>
</feature>
<gene>
    <name evidence="2" type="ORF">AVDCRST_MAG22-2153</name>
</gene>
<feature type="non-terminal residue" evidence="2">
    <location>
        <position position="1"/>
    </location>
</feature>
<evidence type="ECO:0000313" key="2">
    <source>
        <dbReference type="EMBL" id="CAA9414900.1"/>
    </source>
</evidence>